<organism evidence="2 3">
    <name type="scientific">Blattamonas nauphoetae</name>
    <dbReference type="NCBI Taxonomy" id="2049346"/>
    <lineage>
        <taxon>Eukaryota</taxon>
        <taxon>Metamonada</taxon>
        <taxon>Preaxostyla</taxon>
        <taxon>Oxymonadida</taxon>
        <taxon>Blattamonas</taxon>
    </lineage>
</organism>
<reference evidence="2 3" key="1">
    <citation type="journal article" date="2022" name="bioRxiv">
        <title>Genomics of Preaxostyla Flagellates Illuminates Evolutionary Transitions and the Path Towards Mitochondrial Loss.</title>
        <authorList>
            <person name="Novak L.V.F."/>
            <person name="Treitli S.C."/>
            <person name="Pyrih J."/>
            <person name="Halakuc P."/>
            <person name="Pipaliya S.V."/>
            <person name="Vacek V."/>
            <person name="Brzon O."/>
            <person name="Soukal P."/>
            <person name="Eme L."/>
            <person name="Dacks J.B."/>
            <person name="Karnkowska A."/>
            <person name="Elias M."/>
            <person name="Hampl V."/>
        </authorList>
    </citation>
    <scope>NUCLEOTIDE SEQUENCE [LARGE SCALE GENOMIC DNA]</scope>
    <source>
        <strain evidence="2">NAU3</strain>
        <tissue evidence="2">Gut</tissue>
    </source>
</reference>
<evidence type="ECO:0000313" key="2">
    <source>
        <dbReference type="EMBL" id="KAK2954956.1"/>
    </source>
</evidence>
<gene>
    <name evidence="2" type="ORF">BLNAU_10096</name>
</gene>
<name>A0ABQ9XU02_9EUKA</name>
<evidence type="ECO:0000256" key="1">
    <source>
        <dbReference type="SAM" id="MobiDB-lite"/>
    </source>
</evidence>
<keyword evidence="3" id="KW-1185">Reference proteome</keyword>
<comment type="caution">
    <text evidence="2">The sequence shown here is derived from an EMBL/GenBank/DDBJ whole genome shotgun (WGS) entry which is preliminary data.</text>
</comment>
<protein>
    <submittedName>
        <fullName evidence="2">Uncharacterized protein</fullName>
    </submittedName>
</protein>
<evidence type="ECO:0000313" key="3">
    <source>
        <dbReference type="Proteomes" id="UP001281761"/>
    </source>
</evidence>
<accession>A0ABQ9XU02</accession>
<proteinExistence type="predicted"/>
<dbReference type="EMBL" id="JARBJD010000072">
    <property type="protein sequence ID" value="KAK2954956.1"/>
    <property type="molecule type" value="Genomic_DNA"/>
</dbReference>
<feature type="compositionally biased region" description="Polar residues" evidence="1">
    <location>
        <begin position="1855"/>
        <end position="1877"/>
    </location>
</feature>
<sequence>MLVCDVDPQLKEEESTCSGTNPNRKSSKETSWLKNQSYILSTPLLFRPIYNTILHSLLHYILKHFATVPSKNHPGAAIFITGDQGIGKTSLMLVLMSTLSELKIGFLYRKGTKSQCPPIFYHTIDQSGEMDFTPEDEIGPLPEVHIDILDDCFPPIKLCPGTLTIIFTSPDPNRMNIAADTSIIRYFFRLPTFSLAEDAVAMVGCTPNVPFSLLSPEDMELRVEEQKTLLSIEQARVESTRQLPSETEATTITPEQESAKEFMKAMANSSEPIVSNFELFVSNVVSHLLSNTQLEMQQFTALQTFLTDATDEHDWEAIKTPLETAITNTFETMEDNTDSILEHISRCLGQQAVIDPFFLSLYRSFLDSRGQPTKTRLSTILERWISHLDIHPREHDMQETVVKEVLVKLILSDWNKQETVHKAGQDEESETEERSLDIEKKKTNALFDFVLAHIQPHRNVNSRVDKISASIKDTILADPSVLSAPSQLEDTLTSQLKSLKEHFKEPDLAERGARQQLQEKVKKIRGVPDQNEQELQSTLMDCLIDILTTRPSYDSNQLVLQSLFVLPESTHFTDPGLFFVLSSLLKESKKKGSDKEQLQFIVDELIKHLRFTDRKMARIACDILTTIVDPRHKAESDRLETVKQEIRDVRDHLSFMRLMDSFFIIARNMNILVSPHSILKATGMLLELIRAPETDCVNDHKDATTRMMQLEERVVDTVTLSILKNVNGVINTFNEIHERTQNSVDNSRWLAVLRSMMNSILFLIDAGLTRRCILDYCGGLEKLLEDVHEAHKRPLRGVADYKMHQGAPATDSDYVNDVTILSTPFEAHELHSHELPAQQFLGNLRLPRTLQIDQDSNHCLERMSIALFARNLFCFLKVDDVRFDDESYVKRFFDDFLHNQNPEDVVHRSFVDFMNENGLLSQQNFGLGWEEILRSLNKQAEEKNKTEHSDLVDSWQYIIQYQRVQTETWIPLQSFFNDDEADTRDPFHQLKRPQSDVFLLLWASTELLLNAARRVATQQSGDDETVSCLNVVRASIFGPSPRWLTSPDVRTNRGLSFLWEGVLNSDTASEPRNVAESNYSRLMSFNTEQIFFKNTLNAAWDDITGLVPVLPDFTKKEKQPLLLTSVFSLLFRTNAANVLKRGNEISFMAVSPFMELMVQSEAISTFARLICQGHYETFCKAQKQEYIANFPKNVEAPLICILFLLGIPTPMHFSTTTTSICPKHVNGNHQKNFSSSTPVFETKSTLITSIPTFTFPNIQNKSVESTNFPQILSETKRGETDFYSSQILQKCGYRSLPGIDALIVSRGSDATRETIFMPIQATTSSSPSLVEVGMVLIQQLLYQVMCHLEPSEGVVALFNSATTQMDPIFPSQTGIMGFHMVSSFLQFEENTLKHMPSILRHRNHPFLTPPTEPQLTMTTREITDTLLANVGHYPPFSTEFDPWTTTLSSVNNLTDPSLTLPFRWKPFYDVFWTQSTDGSTFEAPLPQIAKDGIHAKDWLDRMVRRTIQELNRVGISPDDLDESETERIEAFSSFVLCTAISCRRNELLRPTPMTISSADDAQFVRLVESIVGPLNSETLGDIPTTLSGQASTTIDSIREERIRSLDKLCRHPLVEARLHTVHFIMSNHAMKRIRTPAQEYLSVLQSQKDGGVFRVPARNDLSAILHCETVLLDNISPVSEVIATPTMEYDLPPLTSPITLTQAVNQLSNPPQLSPTTSEPPRRSKALRIPLHSFILAKYVVIDPSLFPQHVLTESLSLFTTFIHRLFDNPFIPVATTPSTEFPENYQNDEAVLLTHIQKLEGILNSINLEENPQFQTVFHKLSVIQTSEHATSIFSLVPEIRSCLQAEPILPGPSSLNTDIPQPGQSSRKGTQLSSDQVRDLIAATESIEALRPQPTLVFVKSGSGFFASPNKSCVDVVDTKTESRAFPIPFST</sequence>
<feature type="region of interest" description="Disordered" evidence="1">
    <location>
        <begin position="1853"/>
        <end position="1877"/>
    </location>
</feature>
<dbReference type="Proteomes" id="UP001281761">
    <property type="component" value="Unassembled WGS sequence"/>
</dbReference>